<evidence type="ECO:0000313" key="2">
    <source>
        <dbReference type="EMBL" id="PNF15644.1"/>
    </source>
</evidence>
<accession>A0A2J7PH35</accession>
<dbReference type="EMBL" id="NEVH01025150">
    <property type="protein sequence ID" value="PNF15644.1"/>
    <property type="molecule type" value="Genomic_DNA"/>
</dbReference>
<organism evidence="2 3">
    <name type="scientific">Cryptotermes secundus</name>
    <dbReference type="NCBI Taxonomy" id="105785"/>
    <lineage>
        <taxon>Eukaryota</taxon>
        <taxon>Metazoa</taxon>
        <taxon>Ecdysozoa</taxon>
        <taxon>Arthropoda</taxon>
        <taxon>Hexapoda</taxon>
        <taxon>Insecta</taxon>
        <taxon>Pterygota</taxon>
        <taxon>Neoptera</taxon>
        <taxon>Polyneoptera</taxon>
        <taxon>Dictyoptera</taxon>
        <taxon>Blattodea</taxon>
        <taxon>Blattoidea</taxon>
        <taxon>Termitoidae</taxon>
        <taxon>Kalotermitidae</taxon>
        <taxon>Cryptotermitinae</taxon>
        <taxon>Cryptotermes</taxon>
    </lineage>
</organism>
<gene>
    <name evidence="2" type="ORF">B7P43_G15601</name>
</gene>
<dbReference type="InParanoid" id="A0A2J7PH35"/>
<proteinExistence type="predicted"/>
<feature type="signal peptide" evidence="1">
    <location>
        <begin position="1"/>
        <end position="17"/>
    </location>
</feature>
<protein>
    <recommendedName>
        <fullName evidence="4">Kazal-like domain-containing protein</fullName>
    </recommendedName>
</protein>
<dbReference type="OrthoDB" id="8178576at2759"/>
<evidence type="ECO:0008006" key="4">
    <source>
        <dbReference type="Google" id="ProtNLM"/>
    </source>
</evidence>
<reference evidence="2 3" key="1">
    <citation type="submission" date="2017-12" db="EMBL/GenBank/DDBJ databases">
        <title>Hemimetabolous genomes reveal molecular basis of termite eusociality.</title>
        <authorList>
            <person name="Harrison M.C."/>
            <person name="Jongepier E."/>
            <person name="Robertson H.M."/>
            <person name="Arning N."/>
            <person name="Bitard-Feildel T."/>
            <person name="Chao H."/>
            <person name="Childers C.P."/>
            <person name="Dinh H."/>
            <person name="Doddapaneni H."/>
            <person name="Dugan S."/>
            <person name="Gowin J."/>
            <person name="Greiner C."/>
            <person name="Han Y."/>
            <person name="Hu H."/>
            <person name="Hughes D.S.T."/>
            <person name="Huylmans A.-K."/>
            <person name="Kemena C."/>
            <person name="Kremer L.P.M."/>
            <person name="Lee S.L."/>
            <person name="Lopez-Ezquerra A."/>
            <person name="Mallet L."/>
            <person name="Monroy-Kuhn J.M."/>
            <person name="Moser A."/>
            <person name="Murali S.C."/>
            <person name="Muzny D.M."/>
            <person name="Otani S."/>
            <person name="Piulachs M.-D."/>
            <person name="Poelchau M."/>
            <person name="Qu J."/>
            <person name="Schaub F."/>
            <person name="Wada-Katsumata A."/>
            <person name="Worley K.C."/>
            <person name="Xie Q."/>
            <person name="Ylla G."/>
            <person name="Poulsen M."/>
            <person name="Gibbs R.A."/>
            <person name="Schal C."/>
            <person name="Richards S."/>
            <person name="Belles X."/>
            <person name="Korb J."/>
            <person name="Bornberg-Bauer E."/>
        </authorList>
    </citation>
    <scope>NUCLEOTIDE SEQUENCE [LARGE SCALE GENOMIC DNA]</scope>
    <source>
        <tissue evidence="2">Whole body</tissue>
    </source>
</reference>
<comment type="caution">
    <text evidence="2">The sequence shown here is derived from an EMBL/GenBank/DDBJ whole genome shotgun (WGS) entry which is preliminary data.</text>
</comment>
<name>A0A2J7PH35_9NEOP</name>
<feature type="non-terminal residue" evidence="2">
    <location>
        <position position="1"/>
    </location>
</feature>
<evidence type="ECO:0000313" key="3">
    <source>
        <dbReference type="Proteomes" id="UP000235965"/>
    </source>
</evidence>
<dbReference type="AlphaFoldDB" id="A0A2J7PH35"/>
<evidence type="ECO:0000256" key="1">
    <source>
        <dbReference type="SAM" id="SignalP"/>
    </source>
</evidence>
<keyword evidence="3" id="KW-1185">Reference proteome</keyword>
<feature type="chain" id="PRO_5014347416" description="Kazal-like domain-containing protein" evidence="1">
    <location>
        <begin position="18"/>
        <end position="87"/>
    </location>
</feature>
<sequence length="87" mass="9911">GLIVALTVVVASLCVDGYPTYQVWDMKEITEEDMNKSTRCSSDNDTETLCQRCAKSTKSITLYPLCCDKKETVREWCESYLNFGIRL</sequence>
<dbReference type="PANTHER" id="PTHR39945:SF1">
    <property type="entry name" value="FI14129P"/>
    <property type="match status" value="1"/>
</dbReference>
<dbReference type="Proteomes" id="UP000235965">
    <property type="component" value="Unassembled WGS sequence"/>
</dbReference>
<dbReference type="PANTHER" id="PTHR39945">
    <property type="entry name" value="FI14129P"/>
    <property type="match status" value="1"/>
</dbReference>
<keyword evidence="1" id="KW-0732">Signal</keyword>